<organism evidence="13 14">
    <name type="scientific">Gulo gulo</name>
    <name type="common">Wolverine</name>
    <name type="synonym">Gluton</name>
    <dbReference type="NCBI Taxonomy" id="48420"/>
    <lineage>
        <taxon>Eukaryota</taxon>
        <taxon>Metazoa</taxon>
        <taxon>Chordata</taxon>
        <taxon>Craniata</taxon>
        <taxon>Vertebrata</taxon>
        <taxon>Euteleostomi</taxon>
        <taxon>Mammalia</taxon>
        <taxon>Eutheria</taxon>
        <taxon>Laurasiatheria</taxon>
        <taxon>Carnivora</taxon>
        <taxon>Caniformia</taxon>
        <taxon>Musteloidea</taxon>
        <taxon>Mustelidae</taxon>
        <taxon>Guloninae</taxon>
        <taxon>Gulo</taxon>
    </lineage>
</organism>
<dbReference type="GO" id="GO:0044782">
    <property type="term" value="P:cilium organization"/>
    <property type="evidence" value="ECO:0007669"/>
    <property type="project" value="TreeGrafter"/>
</dbReference>
<keyword evidence="10" id="KW-0472">Membrane</keyword>
<comment type="subcellular location">
    <subcellularLocation>
        <location evidence="1">Cell membrane</location>
    </subcellularLocation>
    <subcellularLocation>
        <location evidence="2">Cytoplasm</location>
        <location evidence="2">Cytoskeleton</location>
        <location evidence="2">Cilium axoneme</location>
    </subcellularLocation>
</comment>
<reference evidence="13 14" key="1">
    <citation type="submission" date="2018-10" db="EMBL/GenBank/DDBJ databases">
        <authorList>
            <person name="Ekblom R."/>
            <person name="Jareborg N."/>
        </authorList>
    </citation>
    <scope>NUCLEOTIDE SEQUENCE [LARGE SCALE GENOMIC DNA]</scope>
    <source>
        <tissue evidence="13">Muscle</tissue>
    </source>
</reference>
<evidence type="ECO:0000256" key="5">
    <source>
        <dbReference type="ARBA" id="ARBA00022490"/>
    </source>
</evidence>
<dbReference type="Proteomes" id="UP000269945">
    <property type="component" value="Unassembled WGS sequence"/>
</dbReference>
<dbReference type="AlphaFoldDB" id="A0A9X9Q6E5"/>
<dbReference type="InterPro" id="IPR024511">
    <property type="entry name" value="Frtz"/>
</dbReference>
<evidence type="ECO:0000256" key="10">
    <source>
        <dbReference type="ARBA" id="ARBA00023136"/>
    </source>
</evidence>
<protein>
    <submittedName>
        <fullName evidence="13">Uncharacterized protein</fullName>
    </submittedName>
</protein>
<comment type="caution">
    <text evidence="13">The sequence shown here is derived from an EMBL/GenBank/DDBJ whole genome shotgun (WGS) entry which is preliminary data.</text>
</comment>
<keyword evidence="8" id="KW-0970">Cilium biogenesis/degradation</keyword>
<keyword evidence="9" id="KW-0969">Cilium</keyword>
<name>A0A9X9Q6E5_GULGU</name>
<dbReference type="PANTHER" id="PTHR13667:SF5">
    <property type="entry name" value="WD REPEAT-CONTAINING AND PLANAR CELL POLARITY EFFECTOR PROTEIN FRITZ HOMOLOG"/>
    <property type="match status" value="1"/>
</dbReference>
<keyword evidence="12" id="KW-0966">Cell projection</keyword>
<evidence type="ECO:0000256" key="11">
    <source>
        <dbReference type="ARBA" id="ARBA00023212"/>
    </source>
</evidence>
<keyword evidence="7" id="KW-0677">Repeat</keyword>
<evidence type="ECO:0000256" key="3">
    <source>
        <dbReference type="ARBA" id="ARBA00006059"/>
    </source>
</evidence>
<evidence type="ECO:0000256" key="1">
    <source>
        <dbReference type="ARBA" id="ARBA00004236"/>
    </source>
</evidence>
<dbReference type="PANTHER" id="PTHR13667">
    <property type="entry name" value="HOMOLOC-13"/>
    <property type="match status" value="1"/>
</dbReference>
<evidence type="ECO:0000256" key="9">
    <source>
        <dbReference type="ARBA" id="ARBA00023069"/>
    </source>
</evidence>
<keyword evidence="4" id="KW-1003">Cell membrane</keyword>
<evidence type="ECO:0000256" key="6">
    <source>
        <dbReference type="ARBA" id="ARBA00022574"/>
    </source>
</evidence>
<evidence type="ECO:0000256" key="7">
    <source>
        <dbReference type="ARBA" id="ARBA00022737"/>
    </source>
</evidence>
<sequence>HSFGLIFYFALFPKDIHYFALDKGELALAEVARKRASDIDAESITSGVELLGPLDRGDMLNEAFVGLSLAPQGEDTFPDNLPPFCSIHKHIIQQRTLNVFSNRQVLDRKNELEKDTCAESLRTKTCNEEGNGIQ</sequence>
<evidence type="ECO:0000256" key="12">
    <source>
        <dbReference type="ARBA" id="ARBA00023273"/>
    </source>
</evidence>
<keyword evidence="14" id="KW-1185">Reference proteome</keyword>
<proteinExistence type="inferred from homology"/>
<accession>A0A9X9Q6E5</accession>
<dbReference type="EMBL" id="CYRY02042336">
    <property type="protein sequence ID" value="VCX33277.1"/>
    <property type="molecule type" value="Genomic_DNA"/>
</dbReference>
<feature type="non-terminal residue" evidence="13">
    <location>
        <position position="134"/>
    </location>
</feature>
<comment type="similarity">
    <text evidence="3">Belongs to the WD repeat fritz family.</text>
</comment>
<dbReference type="GO" id="GO:0045184">
    <property type="term" value="P:establishment of protein localization"/>
    <property type="evidence" value="ECO:0007669"/>
    <property type="project" value="TreeGrafter"/>
</dbReference>
<evidence type="ECO:0000256" key="4">
    <source>
        <dbReference type="ARBA" id="ARBA00022475"/>
    </source>
</evidence>
<dbReference type="GO" id="GO:0097541">
    <property type="term" value="C:axonemal basal plate"/>
    <property type="evidence" value="ECO:0007669"/>
    <property type="project" value="TreeGrafter"/>
</dbReference>
<evidence type="ECO:0000256" key="2">
    <source>
        <dbReference type="ARBA" id="ARBA00004430"/>
    </source>
</evidence>
<keyword evidence="6" id="KW-0853">WD repeat</keyword>
<dbReference type="GO" id="GO:0005886">
    <property type="term" value="C:plasma membrane"/>
    <property type="evidence" value="ECO:0007669"/>
    <property type="project" value="UniProtKB-SubCell"/>
</dbReference>
<dbReference type="GO" id="GO:0007399">
    <property type="term" value="P:nervous system development"/>
    <property type="evidence" value="ECO:0007669"/>
    <property type="project" value="TreeGrafter"/>
</dbReference>
<keyword evidence="5" id="KW-0963">Cytoplasm</keyword>
<gene>
    <name evidence="13" type="ORF">BN2614_LOCUS1</name>
</gene>
<evidence type="ECO:0000313" key="14">
    <source>
        <dbReference type="Proteomes" id="UP000269945"/>
    </source>
</evidence>
<evidence type="ECO:0000256" key="8">
    <source>
        <dbReference type="ARBA" id="ARBA00022794"/>
    </source>
</evidence>
<keyword evidence="11" id="KW-0206">Cytoskeleton</keyword>
<evidence type="ECO:0000313" key="13">
    <source>
        <dbReference type="EMBL" id="VCX33277.1"/>
    </source>
</evidence>
<feature type="non-terminal residue" evidence="13">
    <location>
        <position position="1"/>
    </location>
</feature>